<organism evidence="1 2">
    <name type="scientific">Paenibacillus medicaginis</name>
    <dbReference type="NCBI Taxonomy" id="1470560"/>
    <lineage>
        <taxon>Bacteria</taxon>
        <taxon>Bacillati</taxon>
        <taxon>Bacillota</taxon>
        <taxon>Bacilli</taxon>
        <taxon>Bacillales</taxon>
        <taxon>Paenibacillaceae</taxon>
        <taxon>Paenibacillus</taxon>
    </lineage>
</organism>
<sequence length="64" mass="7162">MGGAGYEGQPIMITEFGGIAYKKSDWDGWGYSGAQNDEDYLRRLQAVIRPMYVSPVIEVFAIRS</sequence>
<dbReference type="Proteomes" id="UP001580430">
    <property type="component" value="Unassembled WGS sequence"/>
</dbReference>
<reference evidence="1 2" key="1">
    <citation type="submission" date="2024-09" db="EMBL/GenBank/DDBJ databases">
        <title>Paenibacillus zeirhizospherea sp. nov., isolated from surface of the maize (Zea mays) roots in a horticulture field, Hungary.</title>
        <authorList>
            <person name="Marton D."/>
            <person name="Farkas M."/>
            <person name="Bedics A."/>
            <person name="Toth E."/>
            <person name="Tancsics A."/>
            <person name="Boka K."/>
            <person name="Marati G."/>
            <person name="Kriszt B."/>
            <person name="Cserhati M."/>
        </authorList>
    </citation>
    <scope>NUCLEOTIDE SEQUENCE [LARGE SCALE GENOMIC DNA]</scope>
    <source>
        <strain evidence="1 2">JCM 18446</strain>
    </source>
</reference>
<evidence type="ECO:0000313" key="1">
    <source>
        <dbReference type="EMBL" id="MFB5761525.1"/>
    </source>
</evidence>
<accession>A0ABV5C2D8</accession>
<name>A0ABV5C2D8_9BACL</name>
<dbReference type="EMBL" id="JBHIRY010000012">
    <property type="protein sequence ID" value="MFB5761525.1"/>
    <property type="molecule type" value="Genomic_DNA"/>
</dbReference>
<gene>
    <name evidence="1" type="ORF">ACE5LO_14090</name>
</gene>
<dbReference type="RefSeq" id="WP_375520661.1">
    <property type="nucleotide sequence ID" value="NZ_JBHIRY010000012.1"/>
</dbReference>
<comment type="caution">
    <text evidence="1">The sequence shown here is derived from an EMBL/GenBank/DDBJ whole genome shotgun (WGS) entry which is preliminary data.</text>
</comment>
<keyword evidence="2" id="KW-1185">Reference proteome</keyword>
<protein>
    <submittedName>
        <fullName evidence="1">Uncharacterized protein</fullName>
    </submittedName>
</protein>
<evidence type="ECO:0000313" key="2">
    <source>
        <dbReference type="Proteomes" id="UP001580430"/>
    </source>
</evidence>
<proteinExistence type="predicted"/>